<protein>
    <submittedName>
        <fullName evidence="1">Uncharacterized protein</fullName>
    </submittedName>
</protein>
<proteinExistence type="predicted"/>
<organism evidence="1 2">
    <name type="scientific">Candidatus Yanofskybacteria bacterium RIFCSPLOWO2_01_FULL_49_17</name>
    <dbReference type="NCBI Taxonomy" id="1802700"/>
    <lineage>
        <taxon>Bacteria</taxon>
        <taxon>Candidatus Yanofskyibacteriota</taxon>
    </lineage>
</organism>
<dbReference type="EMBL" id="MGKO01000006">
    <property type="protein sequence ID" value="OGN27860.1"/>
    <property type="molecule type" value="Genomic_DNA"/>
</dbReference>
<accession>A0A1F8GS87</accession>
<name>A0A1F8GS87_9BACT</name>
<reference evidence="1 2" key="1">
    <citation type="journal article" date="2016" name="Nat. Commun.">
        <title>Thousands of microbial genomes shed light on interconnected biogeochemical processes in an aquifer system.</title>
        <authorList>
            <person name="Anantharaman K."/>
            <person name="Brown C.T."/>
            <person name="Hug L.A."/>
            <person name="Sharon I."/>
            <person name="Castelle C.J."/>
            <person name="Probst A.J."/>
            <person name="Thomas B.C."/>
            <person name="Singh A."/>
            <person name="Wilkins M.J."/>
            <person name="Karaoz U."/>
            <person name="Brodie E.L."/>
            <person name="Williams K.H."/>
            <person name="Hubbard S.S."/>
            <person name="Banfield J.F."/>
        </authorList>
    </citation>
    <scope>NUCLEOTIDE SEQUENCE [LARGE SCALE GENOMIC DNA]</scope>
</reference>
<comment type="caution">
    <text evidence="1">The sequence shown here is derived from an EMBL/GenBank/DDBJ whole genome shotgun (WGS) entry which is preliminary data.</text>
</comment>
<dbReference type="AlphaFoldDB" id="A0A1F8GS87"/>
<gene>
    <name evidence="1" type="ORF">A2941_00740</name>
</gene>
<evidence type="ECO:0000313" key="2">
    <source>
        <dbReference type="Proteomes" id="UP000178444"/>
    </source>
</evidence>
<sequence length="214" mass="24727">MVQPGINQRKNLARSLRRGGYSYSEIRKFVNVPKATLAFWTRDLKLSDEQVARLRKKQLESVKQGTKNRSEGVARTIQQIELSAIKNVGAISKRELWLMGILLYWRNRNKNDIHKGVSFSSGDPDLVRLFLKWLEEAGRIPKEEIALDLFLGRPKDKKEAITFWVKETGFPTANFTNFYYYKKPSKPILKIRVKASSMLARQLSGWIEAIKSLI</sequence>
<evidence type="ECO:0000313" key="1">
    <source>
        <dbReference type="EMBL" id="OGN27860.1"/>
    </source>
</evidence>
<dbReference type="Proteomes" id="UP000178444">
    <property type="component" value="Unassembled WGS sequence"/>
</dbReference>